<dbReference type="AlphaFoldDB" id="A0A8H3W5A9"/>
<comment type="caution">
    <text evidence="1">The sequence shown here is derived from an EMBL/GenBank/DDBJ whole genome shotgun (WGS) entry which is preliminary data.</text>
</comment>
<gene>
    <name evidence="1" type="ORF">GQ607_013080</name>
</gene>
<protein>
    <submittedName>
        <fullName evidence="1">Uncharacterized protein</fullName>
    </submittedName>
</protein>
<proteinExistence type="predicted"/>
<accession>A0A8H3W5A9</accession>
<sequence>MLSSVISRSINKLPASKISTLLLDHINILPSSCISRIPLASCVHNLSPSCTKTVLYSRMTIQRPSSANGRLTCSNNIPLIGKFNNHMSWTRLLLTCCPWTFARSLGQGCHSPQAPIHKLADAQDFELLPHIDEFQAIGTRLPIRGFTRSSCGPNHIHLATSPFTHYFFSSYCSSPTPFYYFLQPPLHACTSFRSEIPIAQYHQPTLEGSLKRYEKLVGKLAYCEDLDSAWAWEDVCLQDVANRRGQLHRESAGIESVLATFDICNGRLIPSSLWHGSLAKGLSIFLLLYFS</sequence>
<name>A0A8H3W5A9_9PEZI</name>
<evidence type="ECO:0000313" key="2">
    <source>
        <dbReference type="Proteomes" id="UP000434172"/>
    </source>
</evidence>
<organism evidence="1 2">
    <name type="scientific">Colletotrichum asianum</name>
    <dbReference type="NCBI Taxonomy" id="702518"/>
    <lineage>
        <taxon>Eukaryota</taxon>
        <taxon>Fungi</taxon>
        <taxon>Dikarya</taxon>
        <taxon>Ascomycota</taxon>
        <taxon>Pezizomycotina</taxon>
        <taxon>Sordariomycetes</taxon>
        <taxon>Hypocreomycetidae</taxon>
        <taxon>Glomerellales</taxon>
        <taxon>Glomerellaceae</taxon>
        <taxon>Colletotrichum</taxon>
        <taxon>Colletotrichum gloeosporioides species complex</taxon>
    </lineage>
</organism>
<reference evidence="1 2" key="1">
    <citation type="submission" date="2019-12" db="EMBL/GenBank/DDBJ databases">
        <title>A genome sequence resource for the geographically widespread anthracnose pathogen Colletotrichum asianum.</title>
        <authorList>
            <person name="Meng Y."/>
        </authorList>
    </citation>
    <scope>NUCLEOTIDE SEQUENCE [LARGE SCALE GENOMIC DNA]</scope>
    <source>
        <strain evidence="1 2">ICMP 18580</strain>
    </source>
</reference>
<dbReference type="Proteomes" id="UP000434172">
    <property type="component" value="Unassembled WGS sequence"/>
</dbReference>
<evidence type="ECO:0000313" key="1">
    <source>
        <dbReference type="EMBL" id="KAF0319715.1"/>
    </source>
</evidence>
<dbReference type="EMBL" id="WOWK01000092">
    <property type="protein sequence ID" value="KAF0319715.1"/>
    <property type="molecule type" value="Genomic_DNA"/>
</dbReference>
<keyword evidence="2" id="KW-1185">Reference proteome</keyword>